<sequence>MSGYNDFMFYESDYEDGESDYEGTCDWCKCDHCSYIGEYNLCCQDIPKIFRKTQEYGVPCITLHPGFEPVVLNDFVLETAYCGYHPYKNWENYYPQYRYTAYRQLVRWCWGYLGKNNRVQLPSCAISKIRRTFN</sequence>
<dbReference type="Proteomes" id="UP000812440">
    <property type="component" value="Chromosome 7"/>
</dbReference>
<organism evidence="2 3">
    <name type="scientific">Hymenochirus boettgeri</name>
    <name type="common">Congo dwarf clawed frog</name>
    <dbReference type="NCBI Taxonomy" id="247094"/>
    <lineage>
        <taxon>Eukaryota</taxon>
        <taxon>Metazoa</taxon>
        <taxon>Chordata</taxon>
        <taxon>Craniata</taxon>
        <taxon>Vertebrata</taxon>
        <taxon>Euteleostomi</taxon>
        <taxon>Amphibia</taxon>
        <taxon>Batrachia</taxon>
        <taxon>Anura</taxon>
        <taxon>Pipoidea</taxon>
        <taxon>Pipidae</taxon>
        <taxon>Pipinae</taxon>
        <taxon>Hymenochirus</taxon>
    </lineage>
</organism>
<protein>
    <recommendedName>
        <fullName evidence="1">P2X purinoreceptor 7 intracellular domain-containing protein</fullName>
    </recommendedName>
</protein>
<keyword evidence="3" id="KW-1185">Reference proteome</keyword>
<evidence type="ECO:0000313" key="2">
    <source>
        <dbReference type="EMBL" id="KAG8434009.1"/>
    </source>
</evidence>
<dbReference type="PANTHER" id="PTHR36981">
    <property type="entry name" value="ZGC:195170"/>
    <property type="match status" value="1"/>
</dbReference>
<reference evidence="2" key="1">
    <citation type="thesis" date="2020" institute="ProQuest LLC" country="789 East Eisenhower Parkway, Ann Arbor, MI, USA">
        <title>Comparative Genomics and Chromosome Evolution.</title>
        <authorList>
            <person name="Mudd A.B."/>
        </authorList>
    </citation>
    <scope>NUCLEOTIDE SEQUENCE</scope>
    <source>
        <strain evidence="2">Female2</strain>
        <tissue evidence="2">Blood</tissue>
    </source>
</reference>
<dbReference type="OrthoDB" id="9898867at2759"/>
<name>A0A8T2IMA3_9PIPI</name>
<comment type="caution">
    <text evidence="2">The sequence shown here is derived from an EMBL/GenBank/DDBJ whole genome shotgun (WGS) entry which is preliminary data.</text>
</comment>
<dbReference type="EMBL" id="JAACNH010000008">
    <property type="protein sequence ID" value="KAG8434009.1"/>
    <property type="molecule type" value="Genomic_DNA"/>
</dbReference>
<dbReference type="InterPro" id="IPR046815">
    <property type="entry name" value="P2RX7_C"/>
</dbReference>
<evidence type="ECO:0000259" key="1">
    <source>
        <dbReference type="Pfam" id="PF20478"/>
    </source>
</evidence>
<accession>A0A8T2IMA3</accession>
<evidence type="ECO:0000313" key="3">
    <source>
        <dbReference type="Proteomes" id="UP000812440"/>
    </source>
</evidence>
<dbReference type="AlphaFoldDB" id="A0A8T2IMA3"/>
<dbReference type="PANTHER" id="PTHR36981:SF1">
    <property type="entry name" value="P2X PURINORECEPTOR 7 INTRACELLULAR DOMAIN-CONTAINING PROTEIN"/>
    <property type="match status" value="1"/>
</dbReference>
<dbReference type="Pfam" id="PF20478">
    <property type="entry name" value="P2RX7_C"/>
    <property type="match status" value="1"/>
</dbReference>
<gene>
    <name evidence="2" type="ORF">GDO86_012391</name>
</gene>
<feature type="domain" description="P2X purinoreceptor 7 intracellular" evidence="1">
    <location>
        <begin position="22"/>
        <end position="133"/>
    </location>
</feature>
<proteinExistence type="predicted"/>